<protein>
    <recommendedName>
        <fullName evidence="4">RACo middle region domain-containing protein</fullName>
    </recommendedName>
</protein>
<evidence type="ECO:0000259" key="1">
    <source>
        <dbReference type="Pfam" id="PF14574"/>
    </source>
</evidence>
<name>X1V0B2_9ZZZZ</name>
<dbReference type="AlphaFoldDB" id="X1V0B2"/>
<dbReference type="InterPro" id="IPR042259">
    <property type="entry name" value="Raco-like_middle_sf"/>
</dbReference>
<dbReference type="InterPro" id="IPR052911">
    <property type="entry name" value="Corrinoid_activation_enz"/>
</dbReference>
<feature type="domain" description="RACo C-terminal" evidence="1">
    <location>
        <begin position="156"/>
        <end position="211"/>
    </location>
</feature>
<proteinExistence type="predicted"/>
<gene>
    <name evidence="3" type="ORF">S12H4_55792</name>
</gene>
<dbReference type="PANTHER" id="PTHR42895">
    <property type="entry name" value="IRON-SULFUR CLUSTER-BINDING PROTEIN-RELATED"/>
    <property type="match status" value="1"/>
</dbReference>
<dbReference type="PANTHER" id="PTHR42895:SF2">
    <property type="entry name" value="IRON-SULFUR CLUSTER PROTEIN"/>
    <property type="match status" value="1"/>
</dbReference>
<comment type="caution">
    <text evidence="3">The sequence shown here is derived from an EMBL/GenBank/DDBJ whole genome shotgun (WGS) entry which is preliminary data.</text>
</comment>
<sequence>VVVELVDLNNGESIDSSTANNSQMRYGSDVISRISFAFQDSNNLAKLRNSILRTLNEMIKQILDRNKIDNSHVYEIVIAGNTSMNHLLLGLPVKTLAVAPFHSVFAHLPPLSADDLGFKINKDGKVYISPNIKSFIGGDISAGLIASDLARRKGNYLFVDLGTNGEIVLKTKERFIATSTAAGPAFEGMNISCGMLAIPGAIYKAEYKNKLVLHTIKNK</sequence>
<feature type="non-terminal residue" evidence="3">
    <location>
        <position position="219"/>
    </location>
</feature>
<dbReference type="Pfam" id="PF14574">
    <property type="entry name" value="RACo_C_ter"/>
    <property type="match status" value="1"/>
</dbReference>
<dbReference type="EMBL" id="BARW01035829">
    <property type="protein sequence ID" value="GAJ23139.1"/>
    <property type="molecule type" value="Genomic_DNA"/>
</dbReference>
<feature type="domain" description="RACo-like middle region" evidence="2">
    <location>
        <begin position="1"/>
        <end position="151"/>
    </location>
</feature>
<dbReference type="InterPro" id="IPR041414">
    <property type="entry name" value="Raco-like_middle"/>
</dbReference>
<dbReference type="Gene3D" id="3.30.420.480">
    <property type="entry name" value="Domain of unknown function (DUF4445)"/>
    <property type="match status" value="1"/>
</dbReference>
<dbReference type="Pfam" id="PF17651">
    <property type="entry name" value="Raco_middle"/>
    <property type="match status" value="1"/>
</dbReference>
<evidence type="ECO:0000313" key="3">
    <source>
        <dbReference type="EMBL" id="GAJ23139.1"/>
    </source>
</evidence>
<organism evidence="3">
    <name type="scientific">marine sediment metagenome</name>
    <dbReference type="NCBI Taxonomy" id="412755"/>
    <lineage>
        <taxon>unclassified sequences</taxon>
        <taxon>metagenomes</taxon>
        <taxon>ecological metagenomes</taxon>
    </lineage>
</organism>
<evidence type="ECO:0008006" key="4">
    <source>
        <dbReference type="Google" id="ProtNLM"/>
    </source>
</evidence>
<accession>X1V0B2</accession>
<evidence type="ECO:0000259" key="2">
    <source>
        <dbReference type="Pfam" id="PF17651"/>
    </source>
</evidence>
<dbReference type="InterPro" id="IPR027980">
    <property type="entry name" value="RACo_C"/>
</dbReference>
<feature type="non-terminal residue" evidence="3">
    <location>
        <position position="1"/>
    </location>
</feature>
<reference evidence="3" key="1">
    <citation type="journal article" date="2014" name="Front. Microbiol.">
        <title>High frequency of phylogenetically diverse reductive dehalogenase-homologous genes in deep subseafloor sedimentary metagenomes.</title>
        <authorList>
            <person name="Kawai M."/>
            <person name="Futagami T."/>
            <person name="Toyoda A."/>
            <person name="Takaki Y."/>
            <person name="Nishi S."/>
            <person name="Hori S."/>
            <person name="Arai W."/>
            <person name="Tsubouchi T."/>
            <person name="Morono Y."/>
            <person name="Uchiyama I."/>
            <person name="Ito T."/>
            <person name="Fujiyama A."/>
            <person name="Inagaki F."/>
            <person name="Takami H."/>
        </authorList>
    </citation>
    <scope>NUCLEOTIDE SEQUENCE</scope>
    <source>
        <strain evidence="3">Expedition CK06-06</strain>
    </source>
</reference>